<comment type="caution">
    <text evidence="2">The sequence shown here is derived from an EMBL/GenBank/DDBJ whole genome shotgun (WGS) entry which is preliminary data.</text>
</comment>
<feature type="region of interest" description="Disordered" evidence="1">
    <location>
        <begin position="1"/>
        <end position="138"/>
    </location>
</feature>
<reference evidence="2" key="1">
    <citation type="journal article" date="2022" name="bioRxiv">
        <title>Sequencing and chromosome-scale assembly of the giantPleurodeles waltlgenome.</title>
        <authorList>
            <person name="Brown T."/>
            <person name="Elewa A."/>
            <person name="Iarovenko S."/>
            <person name="Subramanian E."/>
            <person name="Araus A.J."/>
            <person name="Petzold A."/>
            <person name="Susuki M."/>
            <person name="Suzuki K.-i.T."/>
            <person name="Hayashi T."/>
            <person name="Toyoda A."/>
            <person name="Oliveira C."/>
            <person name="Osipova E."/>
            <person name="Leigh N.D."/>
            <person name="Simon A."/>
            <person name="Yun M.H."/>
        </authorList>
    </citation>
    <scope>NUCLEOTIDE SEQUENCE</scope>
    <source>
        <strain evidence="2">20211129_DDA</strain>
        <tissue evidence="2">Liver</tissue>
    </source>
</reference>
<dbReference type="EMBL" id="JANPWB010000007">
    <property type="protein sequence ID" value="KAJ1172087.1"/>
    <property type="molecule type" value="Genomic_DNA"/>
</dbReference>
<feature type="compositionally biased region" description="Polar residues" evidence="1">
    <location>
        <begin position="46"/>
        <end position="62"/>
    </location>
</feature>
<gene>
    <name evidence="2" type="ORF">NDU88_003939</name>
</gene>
<evidence type="ECO:0000256" key="1">
    <source>
        <dbReference type="SAM" id="MobiDB-lite"/>
    </source>
</evidence>
<sequence>MLAEHRGPGLVQPGPTESSYRGPIHLAGSARRRAPPHSPRQGALGQDQTPAFPSELALSSSVGPRAPLAQQNKPQSVPDQQGQLEILGGTPPALLPGALQPRGPSGHESVQSVSRLQGAAALPVQGTPGREQARKGPK</sequence>
<dbReference type="AlphaFoldDB" id="A0AAV7T6A5"/>
<accession>A0AAV7T6A5</accession>
<organism evidence="2 3">
    <name type="scientific">Pleurodeles waltl</name>
    <name type="common">Iberian ribbed newt</name>
    <dbReference type="NCBI Taxonomy" id="8319"/>
    <lineage>
        <taxon>Eukaryota</taxon>
        <taxon>Metazoa</taxon>
        <taxon>Chordata</taxon>
        <taxon>Craniata</taxon>
        <taxon>Vertebrata</taxon>
        <taxon>Euteleostomi</taxon>
        <taxon>Amphibia</taxon>
        <taxon>Batrachia</taxon>
        <taxon>Caudata</taxon>
        <taxon>Salamandroidea</taxon>
        <taxon>Salamandridae</taxon>
        <taxon>Pleurodelinae</taxon>
        <taxon>Pleurodeles</taxon>
    </lineage>
</organism>
<dbReference type="Proteomes" id="UP001066276">
    <property type="component" value="Chromosome 4_1"/>
</dbReference>
<proteinExistence type="predicted"/>
<keyword evidence="3" id="KW-1185">Reference proteome</keyword>
<name>A0AAV7T6A5_PLEWA</name>
<protein>
    <submittedName>
        <fullName evidence="2">Uncharacterized protein</fullName>
    </submittedName>
</protein>
<evidence type="ECO:0000313" key="2">
    <source>
        <dbReference type="EMBL" id="KAJ1172087.1"/>
    </source>
</evidence>
<feature type="compositionally biased region" description="Polar residues" evidence="1">
    <location>
        <begin position="69"/>
        <end position="83"/>
    </location>
</feature>
<evidence type="ECO:0000313" key="3">
    <source>
        <dbReference type="Proteomes" id="UP001066276"/>
    </source>
</evidence>